<dbReference type="AlphaFoldDB" id="A0AAE0TZ25"/>
<dbReference type="Proteomes" id="UP001287356">
    <property type="component" value="Unassembled WGS sequence"/>
</dbReference>
<keyword evidence="3" id="KW-1185">Reference proteome</keyword>
<evidence type="ECO:0000256" key="1">
    <source>
        <dbReference type="SAM" id="MobiDB-lite"/>
    </source>
</evidence>
<sequence length="129" mass="14053">MKTPTIRGVLAVSISASTASVVLNQQIHRRTSTTDKPCQRHQTAVLSGRPQLSHNTAACNRSRPSLVRDSTHPESHTTSASPLSLSICNTSAAWTPPTSARRSMASPTSFMERWMMSRETLPDMPNHSA</sequence>
<gene>
    <name evidence="2" type="ORF">B0T24DRAFT_609335</name>
</gene>
<reference evidence="2" key="1">
    <citation type="journal article" date="2023" name="Mol. Phylogenet. Evol.">
        <title>Genome-scale phylogeny and comparative genomics of the fungal order Sordariales.</title>
        <authorList>
            <person name="Hensen N."/>
            <person name="Bonometti L."/>
            <person name="Westerberg I."/>
            <person name="Brannstrom I.O."/>
            <person name="Guillou S."/>
            <person name="Cros-Aarteil S."/>
            <person name="Calhoun S."/>
            <person name="Haridas S."/>
            <person name="Kuo A."/>
            <person name="Mondo S."/>
            <person name="Pangilinan J."/>
            <person name="Riley R."/>
            <person name="LaButti K."/>
            <person name="Andreopoulos B."/>
            <person name="Lipzen A."/>
            <person name="Chen C."/>
            <person name="Yan M."/>
            <person name="Daum C."/>
            <person name="Ng V."/>
            <person name="Clum A."/>
            <person name="Steindorff A."/>
            <person name="Ohm R.A."/>
            <person name="Martin F."/>
            <person name="Silar P."/>
            <person name="Natvig D.O."/>
            <person name="Lalanne C."/>
            <person name="Gautier V."/>
            <person name="Ament-Velasquez S.L."/>
            <person name="Kruys A."/>
            <person name="Hutchinson M.I."/>
            <person name="Powell A.J."/>
            <person name="Barry K."/>
            <person name="Miller A.N."/>
            <person name="Grigoriev I.V."/>
            <person name="Debuchy R."/>
            <person name="Gladieux P."/>
            <person name="Hiltunen Thoren M."/>
            <person name="Johannesson H."/>
        </authorList>
    </citation>
    <scope>NUCLEOTIDE SEQUENCE</scope>
    <source>
        <strain evidence="2">CBS 958.72</strain>
    </source>
</reference>
<feature type="region of interest" description="Disordered" evidence="1">
    <location>
        <begin position="50"/>
        <end position="83"/>
    </location>
</feature>
<accession>A0AAE0TZ25</accession>
<feature type="compositionally biased region" description="Polar residues" evidence="1">
    <location>
        <begin position="50"/>
        <end position="63"/>
    </location>
</feature>
<evidence type="ECO:0000313" key="3">
    <source>
        <dbReference type="Proteomes" id="UP001287356"/>
    </source>
</evidence>
<protein>
    <submittedName>
        <fullName evidence="2">Uncharacterized protein</fullName>
    </submittedName>
</protein>
<reference evidence="2" key="2">
    <citation type="submission" date="2023-06" db="EMBL/GenBank/DDBJ databases">
        <authorList>
            <consortium name="Lawrence Berkeley National Laboratory"/>
            <person name="Haridas S."/>
            <person name="Hensen N."/>
            <person name="Bonometti L."/>
            <person name="Westerberg I."/>
            <person name="Brannstrom I.O."/>
            <person name="Guillou S."/>
            <person name="Cros-Aarteil S."/>
            <person name="Calhoun S."/>
            <person name="Kuo A."/>
            <person name="Mondo S."/>
            <person name="Pangilinan J."/>
            <person name="Riley R."/>
            <person name="Labutti K."/>
            <person name="Andreopoulos B."/>
            <person name="Lipzen A."/>
            <person name="Chen C."/>
            <person name="Yanf M."/>
            <person name="Daum C."/>
            <person name="Ng V."/>
            <person name="Clum A."/>
            <person name="Steindorff A."/>
            <person name="Ohm R."/>
            <person name="Martin F."/>
            <person name="Silar P."/>
            <person name="Natvig D."/>
            <person name="Lalanne C."/>
            <person name="Gautier V."/>
            <person name="Ament-Velasquez S.L."/>
            <person name="Kruys A."/>
            <person name="Hutchinson M.I."/>
            <person name="Powell A.J."/>
            <person name="Barry K."/>
            <person name="Miller A.N."/>
            <person name="Grigoriev I.V."/>
            <person name="Debuchy R."/>
            <person name="Gladieux P."/>
            <person name="Thoren M.H."/>
            <person name="Johannesson H."/>
        </authorList>
    </citation>
    <scope>NUCLEOTIDE SEQUENCE</scope>
    <source>
        <strain evidence="2">CBS 958.72</strain>
    </source>
</reference>
<evidence type="ECO:0000313" key="2">
    <source>
        <dbReference type="EMBL" id="KAK3384700.1"/>
    </source>
</evidence>
<name>A0AAE0TZ25_9PEZI</name>
<dbReference type="EMBL" id="JAULSN010000001">
    <property type="protein sequence ID" value="KAK3384700.1"/>
    <property type="molecule type" value="Genomic_DNA"/>
</dbReference>
<proteinExistence type="predicted"/>
<comment type="caution">
    <text evidence="2">The sequence shown here is derived from an EMBL/GenBank/DDBJ whole genome shotgun (WGS) entry which is preliminary data.</text>
</comment>
<organism evidence="2 3">
    <name type="scientific">Lasiosphaeria ovina</name>
    <dbReference type="NCBI Taxonomy" id="92902"/>
    <lineage>
        <taxon>Eukaryota</taxon>
        <taxon>Fungi</taxon>
        <taxon>Dikarya</taxon>
        <taxon>Ascomycota</taxon>
        <taxon>Pezizomycotina</taxon>
        <taxon>Sordariomycetes</taxon>
        <taxon>Sordariomycetidae</taxon>
        <taxon>Sordariales</taxon>
        <taxon>Lasiosphaeriaceae</taxon>
        <taxon>Lasiosphaeria</taxon>
    </lineage>
</organism>